<name>A0ACC4E064_PURLI</name>
<comment type="caution">
    <text evidence="1">The sequence shown here is derived from an EMBL/GenBank/DDBJ whole genome shotgun (WGS) entry which is preliminary data.</text>
</comment>
<evidence type="ECO:0000313" key="2">
    <source>
        <dbReference type="Proteomes" id="UP001638806"/>
    </source>
</evidence>
<keyword evidence="2" id="KW-1185">Reference proteome</keyword>
<protein>
    <submittedName>
        <fullName evidence="1">Uncharacterized protein</fullName>
    </submittedName>
</protein>
<reference evidence="1" key="1">
    <citation type="submission" date="2024-12" db="EMBL/GenBank/DDBJ databases">
        <title>Comparative genomics and development of molecular markers within Purpureocillium lilacinum and among Purpureocillium species.</title>
        <authorList>
            <person name="Yeh Z.-Y."/>
            <person name="Ni N.-T."/>
            <person name="Lo P.-H."/>
            <person name="Mushyakhwo K."/>
            <person name="Lin C.-F."/>
            <person name="Nai Y.-S."/>
        </authorList>
    </citation>
    <scope>NUCLEOTIDE SEQUENCE</scope>
    <source>
        <strain evidence="1">NCHU-NPUST-175</strain>
    </source>
</reference>
<organism evidence="1 2">
    <name type="scientific">Purpureocillium lilacinum</name>
    <name type="common">Paecilomyces lilacinus</name>
    <dbReference type="NCBI Taxonomy" id="33203"/>
    <lineage>
        <taxon>Eukaryota</taxon>
        <taxon>Fungi</taxon>
        <taxon>Dikarya</taxon>
        <taxon>Ascomycota</taxon>
        <taxon>Pezizomycotina</taxon>
        <taxon>Sordariomycetes</taxon>
        <taxon>Hypocreomycetidae</taxon>
        <taxon>Hypocreales</taxon>
        <taxon>Ophiocordycipitaceae</taxon>
        <taxon>Purpureocillium</taxon>
    </lineage>
</organism>
<dbReference type="Proteomes" id="UP001638806">
    <property type="component" value="Unassembled WGS sequence"/>
</dbReference>
<evidence type="ECO:0000313" key="1">
    <source>
        <dbReference type="EMBL" id="KAL3961494.1"/>
    </source>
</evidence>
<sequence>MVGTRQRHPGAPVIVIPTRGLALHRQGHASSRLATPHPSWAVLSRTCSSPLSSSCPTFFESVFCDSAFLFPLP</sequence>
<accession>A0ACC4E064</accession>
<dbReference type="EMBL" id="JBGNUJ010000003">
    <property type="protein sequence ID" value="KAL3961494.1"/>
    <property type="molecule type" value="Genomic_DNA"/>
</dbReference>
<gene>
    <name evidence="1" type="ORF">ACCO45_003017</name>
</gene>
<proteinExistence type="predicted"/>